<dbReference type="PROSITE" id="PS51450">
    <property type="entry name" value="LRR"/>
    <property type="match status" value="1"/>
</dbReference>
<feature type="domain" description="Disease resistance R13L4/SHOC-2-like LRR" evidence="10">
    <location>
        <begin position="506"/>
        <end position="819"/>
    </location>
</feature>
<dbReference type="Pfam" id="PF23559">
    <property type="entry name" value="WHD_DRP"/>
    <property type="match status" value="1"/>
</dbReference>
<dbReference type="Gene3D" id="3.40.50.300">
    <property type="entry name" value="P-loop containing nucleotide triphosphate hydrolases"/>
    <property type="match status" value="1"/>
</dbReference>
<evidence type="ECO:0000259" key="7">
    <source>
        <dbReference type="Pfam" id="PF00931"/>
    </source>
</evidence>
<dbReference type="InterPro" id="IPR002182">
    <property type="entry name" value="NB-ARC"/>
</dbReference>
<evidence type="ECO:0000256" key="2">
    <source>
        <dbReference type="ARBA" id="ARBA00022614"/>
    </source>
</evidence>
<dbReference type="InterPro" id="IPR041118">
    <property type="entry name" value="Rx_N"/>
</dbReference>
<dbReference type="Pfam" id="PF18052">
    <property type="entry name" value="Rx_N"/>
    <property type="match status" value="1"/>
</dbReference>
<dbReference type="CDD" id="cd14798">
    <property type="entry name" value="RX-CC_like"/>
    <property type="match status" value="1"/>
</dbReference>
<dbReference type="FunFam" id="1.10.10.10:FF:000322">
    <property type="entry name" value="Probable disease resistance protein At1g63360"/>
    <property type="match status" value="1"/>
</dbReference>
<feature type="domain" description="Disease resistance protein winged helix" evidence="9">
    <location>
        <begin position="382"/>
        <end position="451"/>
    </location>
</feature>
<dbReference type="FunFam" id="3.40.50.300:FF:001091">
    <property type="entry name" value="Probable disease resistance protein At1g61300"/>
    <property type="match status" value="1"/>
</dbReference>
<keyword evidence="5" id="KW-0611">Plant defense</keyword>
<dbReference type="InterPro" id="IPR027417">
    <property type="entry name" value="P-loop_NTPase"/>
</dbReference>
<reference evidence="11" key="1">
    <citation type="journal article" date="2023" name="Nat. Commun.">
        <title>Diploid and tetraploid genomes of Acorus and the evolution of monocots.</title>
        <authorList>
            <person name="Ma L."/>
            <person name="Liu K.W."/>
            <person name="Li Z."/>
            <person name="Hsiao Y.Y."/>
            <person name="Qi Y."/>
            <person name="Fu T."/>
            <person name="Tang G.D."/>
            <person name="Zhang D."/>
            <person name="Sun W.H."/>
            <person name="Liu D.K."/>
            <person name="Li Y."/>
            <person name="Chen G.Z."/>
            <person name="Liu X.D."/>
            <person name="Liao X.Y."/>
            <person name="Jiang Y.T."/>
            <person name="Yu X."/>
            <person name="Hao Y."/>
            <person name="Huang J."/>
            <person name="Zhao X.W."/>
            <person name="Ke S."/>
            <person name="Chen Y.Y."/>
            <person name="Wu W.L."/>
            <person name="Hsu J.L."/>
            <person name="Lin Y.F."/>
            <person name="Huang M.D."/>
            <person name="Li C.Y."/>
            <person name="Huang L."/>
            <person name="Wang Z.W."/>
            <person name="Zhao X."/>
            <person name="Zhong W.Y."/>
            <person name="Peng D.H."/>
            <person name="Ahmad S."/>
            <person name="Lan S."/>
            <person name="Zhang J.S."/>
            <person name="Tsai W.C."/>
            <person name="Van de Peer Y."/>
            <person name="Liu Z.J."/>
        </authorList>
    </citation>
    <scope>NUCLEOTIDE SEQUENCE</scope>
    <source>
        <strain evidence="11">SCP</strain>
    </source>
</reference>
<dbReference type="InterPro" id="IPR042197">
    <property type="entry name" value="Apaf_helical"/>
</dbReference>
<evidence type="ECO:0000256" key="3">
    <source>
        <dbReference type="ARBA" id="ARBA00022737"/>
    </source>
</evidence>
<dbReference type="InterPro" id="IPR001611">
    <property type="entry name" value="Leu-rich_rpt"/>
</dbReference>
<accession>A0AAV9B492</accession>
<dbReference type="PANTHER" id="PTHR36766:SF70">
    <property type="entry name" value="DISEASE RESISTANCE PROTEIN RGA4"/>
    <property type="match status" value="1"/>
</dbReference>
<dbReference type="PRINTS" id="PR00364">
    <property type="entry name" value="DISEASERSIST"/>
</dbReference>
<feature type="domain" description="Disease resistance N-terminal" evidence="8">
    <location>
        <begin position="2"/>
        <end position="72"/>
    </location>
</feature>
<dbReference type="Gene3D" id="1.10.8.430">
    <property type="entry name" value="Helical domain of apoptotic protease-activating factors"/>
    <property type="match status" value="1"/>
</dbReference>
<proteinExistence type="inferred from homology"/>
<dbReference type="Pfam" id="PF23598">
    <property type="entry name" value="LRR_14"/>
    <property type="match status" value="1"/>
</dbReference>
<reference evidence="11" key="2">
    <citation type="submission" date="2023-06" db="EMBL/GenBank/DDBJ databases">
        <authorList>
            <person name="Ma L."/>
            <person name="Liu K.-W."/>
            <person name="Li Z."/>
            <person name="Hsiao Y.-Y."/>
            <person name="Qi Y."/>
            <person name="Fu T."/>
            <person name="Tang G."/>
            <person name="Zhang D."/>
            <person name="Sun W.-H."/>
            <person name="Liu D.-K."/>
            <person name="Li Y."/>
            <person name="Chen G.-Z."/>
            <person name="Liu X.-D."/>
            <person name="Liao X.-Y."/>
            <person name="Jiang Y.-T."/>
            <person name="Yu X."/>
            <person name="Hao Y."/>
            <person name="Huang J."/>
            <person name="Zhao X.-W."/>
            <person name="Ke S."/>
            <person name="Chen Y.-Y."/>
            <person name="Wu W.-L."/>
            <person name="Hsu J.-L."/>
            <person name="Lin Y.-F."/>
            <person name="Huang M.-D."/>
            <person name="Li C.-Y."/>
            <person name="Huang L."/>
            <person name="Wang Z.-W."/>
            <person name="Zhao X."/>
            <person name="Zhong W.-Y."/>
            <person name="Peng D.-H."/>
            <person name="Ahmad S."/>
            <person name="Lan S."/>
            <person name="Zhang J.-S."/>
            <person name="Tsai W.-C."/>
            <person name="Van De Peer Y."/>
            <person name="Liu Z.-J."/>
        </authorList>
    </citation>
    <scope>NUCLEOTIDE SEQUENCE</scope>
    <source>
        <strain evidence="11">SCP</strain>
        <tissue evidence="11">Leaves</tissue>
    </source>
</reference>
<comment type="caution">
    <text evidence="11">The sequence shown here is derived from an EMBL/GenBank/DDBJ whole genome shotgun (WGS) entry which is preliminary data.</text>
</comment>
<protein>
    <submittedName>
        <fullName evidence="11">Disease resistance RPP13-like protein 1</fullName>
    </submittedName>
</protein>
<evidence type="ECO:0000259" key="9">
    <source>
        <dbReference type="Pfam" id="PF23559"/>
    </source>
</evidence>
<evidence type="ECO:0000256" key="4">
    <source>
        <dbReference type="ARBA" id="ARBA00022741"/>
    </source>
</evidence>
<dbReference type="InterPro" id="IPR058922">
    <property type="entry name" value="WHD_DRP"/>
</dbReference>
<evidence type="ECO:0000256" key="1">
    <source>
        <dbReference type="ARBA" id="ARBA00008894"/>
    </source>
</evidence>
<sequence>MLCGVKDEFKKLKGKLNGIQYFLEDAEIKGFQDGAVRRWLDKLKDIVYDIEEIINDFSLRIDKSRTSNVHGSSSSFEKAKSFISQKMKVIYHLHKIGKRIQAINDRMGQIHKGRKQLTLITGSVLPPTTTIFQRPETTSGIIESEIFGIDKDAKHLVQLLTNKDGGDRVFAVVGMGGIGKTTLAQKIYNNGRIQSHFQKRIWVCVSKYVHEIDVLKEIITQAGGQCGEDRSKEALTSKMKSVLSGKRFLLVLDDLWSDQVWKDCLRVPLHDSTSDSMVLITTRNGEIATQMGAAYTHEMGVLSDDDAWSVLCKVANQGGNARNIDQSMEEVGMKIVKKCKGLPLAIKVIGGVLMGKGIAPELQLSYIDLPPYLKPCFLYCSLFPEDYEISQTELTRMWIAEGFVKEDGDSSMEDRAEMYHQELVARSLLQVVYYDPLEMVCKMHDLVREMAISLTEGFHSPQQDSEGASLKPRRLSISTAEQFKELKEMPLRSLLFFGDIEIRISIDLSQIFVKLKYIRVLNLSHISIDRLPDAIGKLAQLRYLDISHTRITELPDSLCNLEYLQTLLLQKCPKFTKLPTDFRRLQALRHLIIENVMPAGIRQLTHLQTLKTFKIHNNHHNDGGEGPHDDDGCNINELGLLSQLRYLVIEDLQNVRSGAEAKKAAMQDKTHLRNLRLVWNTWESPPDERAMMRLEEVFEELCPPSSIQVLLVNGFPGRELPRRMTSLQNLIHLVMNHVHYLQQLPSLGLLPQLKQLYINFNDAIKIIGSEFMFGGGGRRGGGGAFPKLEVLEFTEMNGWEEWRDGMEQPILPRLTSLKLFECPKLRSLPMSLLRHATNLTHLQLYKVGVEDIGGLVHVRELKLLFCDNLESLWKLPALESLKVQYCPSLEDTTNLGVASLTHINLDYFEDDCLPGNNIEALKGVNVTDETRLVIEGSIELIRKCIPELNGPYWPTIQRFPQVHATTYTGDYFFSYTKSTSEFKNNLPPLEVNAE</sequence>
<keyword evidence="3" id="KW-0677">Repeat</keyword>
<dbReference type="EMBL" id="JAUJYN010000005">
    <property type="protein sequence ID" value="KAK1271355.1"/>
    <property type="molecule type" value="Genomic_DNA"/>
</dbReference>
<dbReference type="SUPFAM" id="SSF52058">
    <property type="entry name" value="L domain-like"/>
    <property type="match status" value="1"/>
</dbReference>
<evidence type="ECO:0000256" key="5">
    <source>
        <dbReference type="ARBA" id="ARBA00022821"/>
    </source>
</evidence>
<keyword evidence="6" id="KW-0067">ATP-binding</keyword>
<dbReference type="Gene3D" id="1.20.5.4130">
    <property type="match status" value="1"/>
</dbReference>
<dbReference type="InterPro" id="IPR036388">
    <property type="entry name" value="WH-like_DNA-bd_sf"/>
</dbReference>
<dbReference type="GO" id="GO:0002758">
    <property type="term" value="P:innate immune response-activating signaling pathway"/>
    <property type="evidence" value="ECO:0007669"/>
    <property type="project" value="UniProtKB-ARBA"/>
</dbReference>
<dbReference type="Pfam" id="PF00931">
    <property type="entry name" value="NB-ARC"/>
    <property type="match status" value="1"/>
</dbReference>
<dbReference type="SUPFAM" id="SSF52540">
    <property type="entry name" value="P-loop containing nucleoside triphosphate hydrolases"/>
    <property type="match status" value="1"/>
</dbReference>
<dbReference type="InterPro" id="IPR038005">
    <property type="entry name" value="RX-like_CC"/>
</dbReference>
<dbReference type="InterPro" id="IPR055414">
    <property type="entry name" value="LRR_R13L4/SHOC2-like"/>
</dbReference>
<evidence type="ECO:0000256" key="6">
    <source>
        <dbReference type="ARBA" id="ARBA00022840"/>
    </source>
</evidence>
<organism evidence="11 12">
    <name type="scientific">Acorus gramineus</name>
    <name type="common">Dwarf sweet flag</name>
    <dbReference type="NCBI Taxonomy" id="55184"/>
    <lineage>
        <taxon>Eukaryota</taxon>
        <taxon>Viridiplantae</taxon>
        <taxon>Streptophyta</taxon>
        <taxon>Embryophyta</taxon>
        <taxon>Tracheophyta</taxon>
        <taxon>Spermatophyta</taxon>
        <taxon>Magnoliopsida</taxon>
        <taxon>Liliopsida</taxon>
        <taxon>Acoraceae</taxon>
        <taxon>Acorus</taxon>
    </lineage>
</organism>
<dbReference type="GO" id="GO:0043531">
    <property type="term" value="F:ADP binding"/>
    <property type="evidence" value="ECO:0007669"/>
    <property type="project" value="InterPro"/>
</dbReference>
<keyword evidence="4" id="KW-0547">Nucleotide-binding</keyword>
<name>A0AAV9B492_ACOGR</name>
<dbReference type="GO" id="GO:0009626">
    <property type="term" value="P:plant-type hypersensitive response"/>
    <property type="evidence" value="ECO:0007669"/>
    <property type="project" value="UniProtKB-ARBA"/>
</dbReference>
<keyword evidence="12" id="KW-1185">Reference proteome</keyword>
<dbReference type="InterPro" id="IPR032675">
    <property type="entry name" value="LRR_dom_sf"/>
</dbReference>
<gene>
    <name evidence="11" type="ORF">QJS04_geneDACA013092</name>
</gene>
<comment type="similarity">
    <text evidence="1">Belongs to the disease resistance NB-LRR family.</text>
</comment>
<evidence type="ECO:0000313" key="12">
    <source>
        <dbReference type="Proteomes" id="UP001179952"/>
    </source>
</evidence>
<dbReference type="GO" id="GO:0005524">
    <property type="term" value="F:ATP binding"/>
    <property type="evidence" value="ECO:0007669"/>
    <property type="project" value="UniProtKB-KW"/>
</dbReference>
<dbReference type="Gene3D" id="3.80.10.10">
    <property type="entry name" value="Ribonuclease Inhibitor"/>
    <property type="match status" value="3"/>
</dbReference>
<keyword evidence="2" id="KW-0433">Leucine-rich repeat</keyword>
<dbReference type="Proteomes" id="UP001179952">
    <property type="component" value="Unassembled WGS sequence"/>
</dbReference>
<dbReference type="GO" id="GO:0042742">
    <property type="term" value="P:defense response to bacterium"/>
    <property type="evidence" value="ECO:0007669"/>
    <property type="project" value="UniProtKB-ARBA"/>
</dbReference>
<evidence type="ECO:0000259" key="8">
    <source>
        <dbReference type="Pfam" id="PF18052"/>
    </source>
</evidence>
<evidence type="ECO:0000259" key="10">
    <source>
        <dbReference type="Pfam" id="PF23598"/>
    </source>
</evidence>
<dbReference type="AlphaFoldDB" id="A0AAV9B492"/>
<dbReference type="Gene3D" id="1.10.10.10">
    <property type="entry name" value="Winged helix-like DNA-binding domain superfamily/Winged helix DNA-binding domain"/>
    <property type="match status" value="1"/>
</dbReference>
<evidence type="ECO:0000313" key="11">
    <source>
        <dbReference type="EMBL" id="KAK1271355.1"/>
    </source>
</evidence>
<dbReference type="PANTHER" id="PTHR36766">
    <property type="entry name" value="PLANT BROAD-SPECTRUM MILDEW RESISTANCE PROTEIN RPW8"/>
    <property type="match status" value="1"/>
</dbReference>
<feature type="domain" description="NB-ARC" evidence="7">
    <location>
        <begin position="151"/>
        <end position="317"/>
    </location>
</feature>